<keyword evidence="1" id="KW-0732">Signal</keyword>
<keyword evidence="4" id="KW-1185">Reference proteome</keyword>
<dbReference type="OrthoDB" id="9788327at2"/>
<dbReference type="Gene3D" id="3.10.620.30">
    <property type="match status" value="1"/>
</dbReference>
<dbReference type="GO" id="GO:0005737">
    <property type="term" value="C:cytoplasm"/>
    <property type="evidence" value="ECO:0007669"/>
    <property type="project" value="TreeGrafter"/>
</dbReference>
<organism evidence="3 4">
    <name type="scientific">Chryseolinea soli</name>
    <dbReference type="NCBI Taxonomy" id="2321403"/>
    <lineage>
        <taxon>Bacteria</taxon>
        <taxon>Pseudomonadati</taxon>
        <taxon>Bacteroidota</taxon>
        <taxon>Cytophagia</taxon>
        <taxon>Cytophagales</taxon>
        <taxon>Fulvivirgaceae</taxon>
        <taxon>Chryseolinea</taxon>
    </lineage>
</organism>
<feature type="domain" description="Transglutaminase-like" evidence="2">
    <location>
        <begin position="48"/>
        <end position="177"/>
    </location>
</feature>
<evidence type="ECO:0000256" key="1">
    <source>
        <dbReference type="SAM" id="SignalP"/>
    </source>
</evidence>
<dbReference type="InterPro" id="IPR002931">
    <property type="entry name" value="Transglutaminase-like"/>
</dbReference>
<accession>A0A385SRQ2</accession>
<feature type="signal peptide" evidence="1">
    <location>
        <begin position="1"/>
        <end position="19"/>
    </location>
</feature>
<name>A0A385SRQ2_9BACT</name>
<evidence type="ECO:0000259" key="2">
    <source>
        <dbReference type="Pfam" id="PF01841"/>
    </source>
</evidence>
<dbReference type="EMBL" id="CP032382">
    <property type="protein sequence ID" value="AYB31528.1"/>
    <property type="molecule type" value="Genomic_DNA"/>
</dbReference>
<dbReference type="PANTHER" id="PTHR46333">
    <property type="entry name" value="CYTOKINESIS PROTEIN 3"/>
    <property type="match status" value="1"/>
</dbReference>
<gene>
    <name evidence="3" type="ORF">D4L85_13505</name>
</gene>
<dbReference type="InterPro" id="IPR052557">
    <property type="entry name" value="CAP/Cytokinesis_protein"/>
</dbReference>
<dbReference type="KEGG" id="chk:D4L85_13505"/>
<dbReference type="SUPFAM" id="SSF54001">
    <property type="entry name" value="Cysteine proteinases"/>
    <property type="match status" value="1"/>
</dbReference>
<dbReference type="InterPro" id="IPR038765">
    <property type="entry name" value="Papain-like_cys_pep_sf"/>
</dbReference>
<evidence type="ECO:0000313" key="4">
    <source>
        <dbReference type="Proteomes" id="UP000266183"/>
    </source>
</evidence>
<protein>
    <recommendedName>
        <fullName evidence="2">Transglutaminase-like domain-containing protein</fullName>
    </recommendedName>
</protein>
<sequence>MKATLTFCIVVIFSVPLHAQRTDFACTDFRNADHLAAAYPKHPLNDLKSLADKLTRSLPTEEEKFRAIYVWVANNIEYDYSLFLKNKQKRESLKKPEDLAAWNKGFCLRVFKNLLEKQKTVCSGYAYLVRELATHARLACVIIDGYGRNTQSNVGGTGIANHSWNAVRLHNKWYLSDVTWSSGAYDTEQSRYVQKFDVSYFLADPSSFVQNHYPLDPTWMLLTHKPTLDQFLNGPLIYSGALLHEIHEMFPKTLNLVAAKGETVSFQFVKSGDEIIESVQLSVEGPNAKQTFDAHFQAKPGGRYCVDHTFPARGTQTVHFLLNERYVFTYVVNVR</sequence>
<dbReference type="Proteomes" id="UP000266183">
    <property type="component" value="Chromosome"/>
</dbReference>
<dbReference type="PANTHER" id="PTHR46333:SF2">
    <property type="entry name" value="CYTOKINESIS PROTEIN 3"/>
    <property type="match status" value="1"/>
</dbReference>
<reference evidence="4" key="1">
    <citation type="submission" date="2018-09" db="EMBL/GenBank/DDBJ databases">
        <title>Chryseolinea sp. KIS68-18 isolated from soil.</title>
        <authorList>
            <person name="Weon H.-Y."/>
            <person name="Kwon S.-W."/>
            <person name="Lee S.A."/>
        </authorList>
    </citation>
    <scope>NUCLEOTIDE SEQUENCE [LARGE SCALE GENOMIC DNA]</scope>
    <source>
        <strain evidence="4">KIS68-18</strain>
    </source>
</reference>
<dbReference type="AlphaFoldDB" id="A0A385SRQ2"/>
<dbReference type="RefSeq" id="WP_119754799.1">
    <property type="nucleotide sequence ID" value="NZ_CP032382.1"/>
</dbReference>
<feature type="chain" id="PRO_5017356852" description="Transglutaminase-like domain-containing protein" evidence="1">
    <location>
        <begin position="20"/>
        <end position="335"/>
    </location>
</feature>
<dbReference type="Pfam" id="PF01841">
    <property type="entry name" value="Transglut_core"/>
    <property type="match status" value="1"/>
</dbReference>
<evidence type="ECO:0000313" key="3">
    <source>
        <dbReference type="EMBL" id="AYB31528.1"/>
    </source>
</evidence>
<proteinExistence type="predicted"/>